<reference evidence="1" key="1">
    <citation type="journal article" date="2023" name="Science">
        <title>Genome structures resolve the early diversification of teleost fishes.</title>
        <authorList>
            <person name="Parey E."/>
            <person name="Louis A."/>
            <person name="Montfort J."/>
            <person name="Bouchez O."/>
            <person name="Roques C."/>
            <person name="Iampietro C."/>
            <person name="Lluch J."/>
            <person name="Castinel A."/>
            <person name="Donnadieu C."/>
            <person name="Desvignes T."/>
            <person name="Floi Bucao C."/>
            <person name="Jouanno E."/>
            <person name="Wen M."/>
            <person name="Mejri S."/>
            <person name="Dirks R."/>
            <person name="Jansen H."/>
            <person name="Henkel C."/>
            <person name="Chen W.J."/>
            <person name="Zahm M."/>
            <person name="Cabau C."/>
            <person name="Klopp C."/>
            <person name="Thompson A.W."/>
            <person name="Robinson-Rechavi M."/>
            <person name="Braasch I."/>
            <person name="Lecointre G."/>
            <person name="Bobe J."/>
            <person name="Postlethwait J.H."/>
            <person name="Berthelot C."/>
            <person name="Roest Crollius H."/>
            <person name="Guiguen Y."/>
        </authorList>
    </citation>
    <scope>NUCLEOTIDE SEQUENCE</scope>
    <source>
        <strain evidence="1">WJC10195</strain>
    </source>
</reference>
<proteinExistence type="predicted"/>
<dbReference type="Proteomes" id="UP001152622">
    <property type="component" value="Chromosome 22"/>
</dbReference>
<dbReference type="EMBL" id="JAINUF010000022">
    <property type="protein sequence ID" value="KAJ8333901.1"/>
    <property type="molecule type" value="Genomic_DNA"/>
</dbReference>
<keyword evidence="2" id="KW-1185">Reference proteome</keyword>
<name>A0A9Q1IBV7_SYNKA</name>
<dbReference type="AlphaFoldDB" id="A0A9Q1IBV7"/>
<evidence type="ECO:0000313" key="1">
    <source>
        <dbReference type="EMBL" id="KAJ8333901.1"/>
    </source>
</evidence>
<organism evidence="1 2">
    <name type="scientific">Synaphobranchus kaupii</name>
    <name type="common">Kaup's arrowtooth eel</name>
    <dbReference type="NCBI Taxonomy" id="118154"/>
    <lineage>
        <taxon>Eukaryota</taxon>
        <taxon>Metazoa</taxon>
        <taxon>Chordata</taxon>
        <taxon>Craniata</taxon>
        <taxon>Vertebrata</taxon>
        <taxon>Euteleostomi</taxon>
        <taxon>Actinopterygii</taxon>
        <taxon>Neopterygii</taxon>
        <taxon>Teleostei</taxon>
        <taxon>Anguilliformes</taxon>
        <taxon>Synaphobranchidae</taxon>
        <taxon>Synaphobranchus</taxon>
    </lineage>
</organism>
<protein>
    <submittedName>
        <fullName evidence="1">Uncharacterized protein</fullName>
    </submittedName>
</protein>
<gene>
    <name evidence="1" type="ORF">SKAU_G00412200</name>
</gene>
<evidence type="ECO:0000313" key="2">
    <source>
        <dbReference type="Proteomes" id="UP001152622"/>
    </source>
</evidence>
<accession>A0A9Q1IBV7</accession>
<sequence>MREQWEQGKPGVMMETGEARDDMPLLGALHRDVPLIGDQISADLHQGRTKDILQVTIGTYTPHDMMTICTTIIDKRNVPMVPCAMTARPGTIVSQEILQTGTQATKIMGNILASLMMILPLDEEALVHTTSVSLSMTIRTTRIVTRETTIS</sequence>
<comment type="caution">
    <text evidence="1">The sequence shown here is derived from an EMBL/GenBank/DDBJ whole genome shotgun (WGS) entry which is preliminary data.</text>
</comment>